<proteinExistence type="predicted"/>
<sequence>MIRMLMRVFRGLRGVVLAGVVVVVLVGCSSLMVDWRAEVDKLDAEISAMPGVQRVEVSYADDFFKGDSLFRLDVHLPEATESQIRDVLGRLGERMGRFKGFREQEIGFVVGDRAKVGTTKKLEVDSFLEAVRNVRRYSVEVPEGSISWDVRPTPEISVSDTQNGGAASLAAIRAMIGDTSAAEVSISTAGYASWSIDLPLSAEREAEFRRRLSEIPLAIGSVEIEGGHIVGLSVRNTVVSTFEPDLVYGQLADTVRKLGVTTGQPLRLRWSWLFYYTDGKRNEGAVHVGGCDYHSLLTVSDDTLSVPALEVQRRMREEFDAC</sequence>
<dbReference type="RefSeq" id="WP_251913865.1">
    <property type="nucleotide sequence ID" value="NZ_JAMRXG010000007.1"/>
</dbReference>
<comment type="caution">
    <text evidence="1">The sequence shown here is derived from an EMBL/GenBank/DDBJ whole genome shotgun (WGS) entry which is preliminary data.</text>
</comment>
<dbReference type="EMBL" id="JAMRXG010000007">
    <property type="protein sequence ID" value="MCM6775624.1"/>
    <property type="molecule type" value="Genomic_DNA"/>
</dbReference>
<evidence type="ECO:0000313" key="1">
    <source>
        <dbReference type="EMBL" id="MCM6775624.1"/>
    </source>
</evidence>
<organism evidence="1 2">
    <name type="scientific">Nocardia pulmonis</name>
    <dbReference type="NCBI Taxonomy" id="2951408"/>
    <lineage>
        <taxon>Bacteria</taxon>
        <taxon>Bacillati</taxon>
        <taxon>Actinomycetota</taxon>
        <taxon>Actinomycetes</taxon>
        <taxon>Mycobacteriales</taxon>
        <taxon>Nocardiaceae</taxon>
        <taxon>Nocardia</taxon>
    </lineage>
</organism>
<reference evidence="1" key="1">
    <citation type="submission" date="2022-06" db="EMBL/GenBank/DDBJ databases">
        <title>Novel species in genus nocardia.</title>
        <authorList>
            <person name="Li F."/>
        </authorList>
    </citation>
    <scope>NUCLEOTIDE SEQUENCE</scope>
    <source>
        <strain evidence="1">CDC141</strain>
    </source>
</reference>
<name>A0A9X2E8C8_9NOCA</name>
<dbReference type="AlphaFoldDB" id="A0A9X2E8C8"/>
<evidence type="ECO:0000313" key="2">
    <source>
        <dbReference type="Proteomes" id="UP001139157"/>
    </source>
</evidence>
<accession>A0A9X2E8C8</accession>
<protein>
    <submittedName>
        <fullName evidence="1">Uncharacterized protein</fullName>
    </submittedName>
</protein>
<dbReference type="Proteomes" id="UP001139157">
    <property type="component" value="Unassembled WGS sequence"/>
</dbReference>
<dbReference type="PROSITE" id="PS51257">
    <property type="entry name" value="PROKAR_LIPOPROTEIN"/>
    <property type="match status" value="1"/>
</dbReference>
<keyword evidence="2" id="KW-1185">Reference proteome</keyword>
<gene>
    <name evidence="1" type="ORF">NDR86_19295</name>
</gene>